<feature type="transmembrane region" description="Helical" evidence="8">
    <location>
        <begin position="479"/>
        <end position="497"/>
    </location>
</feature>
<keyword evidence="5 8" id="KW-1133">Transmembrane helix</keyword>
<keyword evidence="6 8" id="KW-0472">Membrane</keyword>
<feature type="transmembrane region" description="Helical" evidence="8">
    <location>
        <begin position="341"/>
        <end position="360"/>
    </location>
</feature>
<organism evidence="10 11">
    <name type="scientific">Armillaria ostoyae</name>
    <name type="common">Armillaria root rot fungus</name>
    <dbReference type="NCBI Taxonomy" id="47428"/>
    <lineage>
        <taxon>Eukaryota</taxon>
        <taxon>Fungi</taxon>
        <taxon>Dikarya</taxon>
        <taxon>Basidiomycota</taxon>
        <taxon>Agaricomycotina</taxon>
        <taxon>Agaricomycetes</taxon>
        <taxon>Agaricomycetidae</taxon>
        <taxon>Agaricales</taxon>
        <taxon>Marasmiineae</taxon>
        <taxon>Physalacriaceae</taxon>
        <taxon>Armillaria</taxon>
    </lineage>
</organism>
<dbReference type="Pfam" id="PF07690">
    <property type="entry name" value="MFS_1"/>
    <property type="match status" value="1"/>
</dbReference>
<dbReference type="PANTHER" id="PTHR23501:SF102">
    <property type="entry name" value="DRUG TRANSPORTER, PUTATIVE (AFU_ORTHOLOGUE AFUA_3G08530)-RELATED"/>
    <property type="match status" value="1"/>
</dbReference>
<dbReference type="InterPro" id="IPR011701">
    <property type="entry name" value="MFS"/>
</dbReference>
<gene>
    <name evidence="10" type="ORF">ARMOST_03860</name>
</gene>
<dbReference type="Gene3D" id="1.20.1250.20">
    <property type="entry name" value="MFS general substrate transporter like domains"/>
    <property type="match status" value="2"/>
</dbReference>
<dbReference type="OMA" id="GNKKGWL"/>
<feature type="transmembrane region" description="Helical" evidence="8">
    <location>
        <begin position="406"/>
        <end position="426"/>
    </location>
</feature>
<evidence type="ECO:0000256" key="4">
    <source>
        <dbReference type="ARBA" id="ARBA00022692"/>
    </source>
</evidence>
<dbReference type="CDD" id="cd17502">
    <property type="entry name" value="MFS_Azr1_MDR_like"/>
    <property type="match status" value="1"/>
</dbReference>
<proteinExistence type="predicted"/>
<dbReference type="OrthoDB" id="10021397at2759"/>
<reference evidence="11" key="1">
    <citation type="journal article" date="2017" name="Nat. Ecol. Evol.">
        <title>Genome expansion and lineage-specific genetic innovations in the forest pathogenic fungi Armillaria.</title>
        <authorList>
            <person name="Sipos G."/>
            <person name="Prasanna A.N."/>
            <person name="Walter M.C."/>
            <person name="O'Connor E."/>
            <person name="Balint B."/>
            <person name="Krizsan K."/>
            <person name="Kiss B."/>
            <person name="Hess J."/>
            <person name="Varga T."/>
            <person name="Slot J."/>
            <person name="Riley R."/>
            <person name="Boka B."/>
            <person name="Rigling D."/>
            <person name="Barry K."/>
            <person name="Lee J."/>
            <person name="Mihaltcheva S."/>
            <person name="LaButti K."/>
            <person name="Lipzen A."/>
            <person name="Waldron R."/>
            <person name="Moloney N.M."/>
            <person name="Sperisen C."/>
            <person name="Kredics L."/>
            <person name="Vagvoelgyi C."/>
            <person name="Patrignani A."/>
            <person name="Fitzpatrick D."/>
            <person name="Nagy I."/>
            <person name="Doyle S."/>
            <person name="Anderson J.B."/>
            <person name="Grigoriev I.V."/>
            <person name="Gueldener U."/>
            <person name="Muensterkoetter M."/>
            <person name="Nagy L.G."/>
        </authorList>
    </citation>
    <scope>NUCLEOTIDE SEQUENCE [LARGE SCALE GENOMIC DNA]</scope>
    <source>
        <strain evidence="11">C18/9</strain>
    </source>
</reference>
<feature type="transmembrane region" description="Helical" evidence="8">
    <location>
        <begin position="263"/>
        <end position="296"/>
    </location>
</feature>
<dbReference type="SUPFAM" id="SSF103473">
    <property type="entry name" value="MFS general substrate transporter"/>
    <property type="match status" value="1"/>
</dbReference>
<feature type="region of interest" description="Disordered" evidence="7">
    <location>
        <begin position="508"/>
        <end position="572"/>
    </location>
</feature>
<keyword evidence="4 8" id="KW-0812">Transmembrane</keyword>
<dbReference type="PROSITE" id="PS50850">
    <property type="entry name" value="MFS"/>
    <property type="match status" value="1"/>
</dbReference>
<keyword evidence="3" id="KW-1003">Cell membrane</keyword>
<dbReference type="PANTHER" id="PTHR23501">
    <property type="entry name" value="MAJOR FACILITATOR SUPERFAMILY"/>
    <property type="match status" value="1"/>
</dbReference>
<evidence type="ECO:0000256" key="6">
    <source>
        <dbReference type="ARBA" id="ARBA00023136"/>
    </source>
</evidence>
<dbReference type="GO" id="GO:0005886">
    <property type="term" value="C:plasma membrane"/>
    <property type="evidence" value="ECO:0007669"/>
    <property type="project" value="UniProtKB-SubCell"/>
</dbReference>
<evidence type="ECO:0000313" key="11">
    <source>
        <dbReference type="Proteomes" id="UP000219338"/>
    </source>
</evidence>
<dbReference type="Proteomes" id="UP000219338">
    <property type="component" value="Unassembled WGS sequence"/>
</dbReference>
<keyword evidence="11" id="KW-1185">Reference proteome</keyword>
<evidence type="ECO:0000313" key="10">
    <source>
        <dbReference type="EMBL" id="SJL00547.1"/>
    </source>
</evidence>
<feature type="transmembrane region" description="Helical" evidence="8">
    <location>
        <begin position="232"/>
        <end position="251"/>
    </location>
</feature>
<dbReference type="InterPro" id="IPR020846">
    <property type="entry name" value="MFS_dom"/>
</dbReference>
<evidence type="ECO:0000256" key="7">
    <source>
        <dbReference type="SAM" id="MobiDB-lite"/>
    </source>
</evidence>
<comment type="subcellular location">
    <subcellularLocation>
        <location evidence="1">Cell membrane</location>
        <topology evidence="1">Multi-pass membrane protein</topology>
    </subcellularLocation>
</comment>
<evidence type="ECO:0000256" key="3">
    <source>
        <dbReference type="ARBA" id="ARBA00022475"/>
    </source>
</evidence>
<evidence type="ECO:0000259" key="9">
    <source>
        <dbReference type="PROSITE" id="PS50850"/>
    </source>
</evidence>
<feature type="transmembrane region" description="Helical" evidence="8">
    <location>
        <begin position="166"/>
        <end position="186"/>
    </location>
</feature>
<evidence type="ECO:0000256" key="1">
    <source>
        <dbReference type="ARBA" id="ARBA00004651"/>
    </source>
</evidence>
<dbReference type="STRING" id="47428.A0A284QVN4"/>
<feature type="region of interest" description="Disordered" evidence="7">
    <location>
        <begin position="1"/>
        <end position="34"/>
    </location>
</feature>
<name>A0A284QVN4_ARMOS</name>
<feature type="domain" description="Major facilitator superfamily (MFS) profile" evidence="9">
    <location>
        <begin position="47"/>
        <end position="502"/>
    </location>
</feature>
<feature type="transmembrane region" description="Helical" evidence="8">
    <location>
        <begin position="81"/>
        <end position="100"/>
    </location>
</feature>
<keyword evidence="2" id="KW-0813">Transport</keyword>
<accession>A0A284QVN4</accession>
<dbReference type="FunFam" id="1.20.1720.10:FF:000004">
    <property type="entry name" value="EmrB/QacA family drug resistance transporter"/>
    <property type="match status" value="1"/>
</dbReference>
<sequence length="572" mass="61261">MTNTMPPSPALDPVPDATALPKKKAKPGESWKGQETQVLPQNRLPIVFFGFMACVFLAAMDQTIVATALPTIVEELGDGNNYSWVGSAYLLAAATLSPLYGKLSDLIGQTVPPKIGSALCGAAQNLTWLIICRAVQGIGGGGIMQLVNITISDIVPLQERGKYGGFIGSTWGIASVVGPLLGGVFTDHVSWRWCFWINLPTGGVAALILFFFLNLNPHPGRTLREHTREFDFMGLGLIVAGVVCLLIGFNFSEASWQAPKTIVLIVLGGVLLTRTTAVILVSTFLHALSFFVGAYYLPVYFQILGSSATGAGVRMLPFSLGSSLTSATMGYVVSRTGEYRPVIWISWAVFTLGYGLMIMLDSYSNTAEKVLYPLIAAVGLGTMFQVPMIALQAAMPLKDMATSTAAYGFIRTLGGTVGVSVGQVVFSSTLTKRLAKIPNAESSLPTGSLSESVRHLKNIADVQLRADIIQAYARSISSIWLVHTPICGVGLLLAFGIRRYSLKRATVRGAPQGEKGSKKDGDLDAEKGENVAMNDDTLSHGSHHDIDIEPIDVEEEGTVREEASRRSSKEIV</sequence>
<feature type="transmembrane region" description="Helical" evidence="8">
    <location>
        <begin position="372"/>
        <end position="394"/>
    </location>
</feature>
<feature type="compositionally biased region" description="Basic and acidic residues" evidence="7">
    <location>
        <begin position="557"/>
        <end position="572"/>
    </location>
</feature>
<feature type="compositionally biased region" description="Pro residues" evidence="7">
    <location>
        <begin position="1"/>
        <end position="12"/>
    </location>
</feature>
<evidence type="ECO:0000256" key="8">
    <source>
        <dbReference type="SAM" id="Phobius"/>
    </source>
</evidence>
<evidence type="ECO:0000256" key="5">
    <source>
        <dbReference type="ARBA" id="ARBA00022989"/>
    </source>
</evidence>
<dbReference type="AlphaFoldDB" id="A0A284QVN4"/>
<dbReference type="EMBL" id="FUEG01000002">
    <property type="protein sequence ID" value="SJL00547.1"/>
    <property type="molecule type" value="Genomic_DNA"/>
</dbReference>
<feature type="transmembrane region" description="Helical" evidence="8">
    <location>
        <begin position="46"/>
        <end position="69"/>
    </location>
</feature>
<dbReference type="GO" id="GO:0022857">
    <property type="term" value="F:transmembrane transporter activity"/>
    <property type="evidence" value="ECO:0007669"/>
    <property type="project" value="InterPro"/>
</dbReference>
<feature type="transmembrane region" description="Helical" evidence="8">
    <location>
        <begin position="193"/>
        <end position="212"/>
    </location>
</feature>
<feature type="compositionally biased region" description="Basic and acidic residues" evidence="7">
    <location>
        <begin position="515"/>
        <end position="529"/>
    </location>
</feature>
<dbReference type="InterPro" id="IPR036259">
    <property type="entry name" value="MFS_trans_sf"/>
</dbReference>
<protein>
    <submittedName>
        <fullName evidence="10">Related to multidrug resistance proteins</fullName>
    </submittedName>
</protein>
<evidence type="ECO:0000256" key="2">
    <source>
        <dbReference type="ARBA" id="ARBA00022448"/>
    </source>
</evidence>